<comment type="similarity">
    <text evidence="2">In the N-terminal section; belongs to the LPG synthetase family.</text>
</comment>
<dbReference type="InterPro" id="IPR018149">
    <property type="entry name" value="Lys-tRNA-synth_II_C"/>
</dbReference>
<keyword evidence="5 19" id="KW-0436">Ligase</keyword>
<keyword evidence="19" id="KW-0460">Magnesium</keyword>
<dbReference type="Pfam" id="PF01336">
    <property type="entry name" value="tRNA_anti-codon"/>
    <property type="match status" value="1"/>
</dbReference>
<reference evidence="22" key="1">
    <citation type="submission" date="2022-12" db="EMBL/GenBank/DDBJ databases">
        <title>New Phytohabitans aurantiacus sp. RD004123 nov., an actinomycete isolated from soil.</title>
        <authorList>
            <person name="Triningsih D.W."/>
            <person name="Harunari E."/>
            <person name="Igarashi Y."/>
        </authorList>
    </citation>
    <scope>NUCLEOTIDE SEQUENCE</scope>
    <source>
        <strain evidence="22">RD004123</strain>
    </source>
</reference>
<organism evidence="22 23">
    <name type="scientific">Phytohabitans aurantiacus</name>
    <dbReference type="NCBI Taxonomy" id="3016789"/>
    <lineage>
        <taxon>Bacteria</taxon>
        <taxon>Bacillati</taxon>
        <taxon>Actinomycetota</taxon>
        <taxon>Actinomycetes</taxon>
        <taxon>Micromonosporales</taxon>
        <taxon>Micromonosporaceae</taxon>
    </lineage>
</organism>
<comment type="caution">
    <text evidence="22">The sequence shown here is derived from an EMBL/GenBank/DDBJ whole genome shotgun (WGS) entry which is preliminary data.</text>
</comment>
<protein>
    <recommendedName>
        <fullName evidence="19">Lysine--tRNA ligase</fullName>
        <ecNumber evidence="19">6.1.1.6</ecNumber>
    </recommendedName>
    <alternativeName>
        <fullName evidence="19">Lysyl-tRNA synthetase</fullName>
        <shortName evidence="19">LysRS</shortName>
    </alternativeName>
</protein>
<keyword evidence="4" id="KW-1003">Cell membrane</keyword>
<evidence type="ECO:0000256" key="19">
    <source>
        <dbReference type="HAMAP-Rule" id="MF_00252"/>
    </source>
</evidence>
<keyword evidence="19" id="KW-0648">Protein biosynthesis</keyword>
<comment type="function">
    <text evidence="16">Catalyzes the production of L-lysyl-tRNA(Lys)transfer and the transfer of a lysyl group from L-lysyl-tRNA(Lys) to membrane-bound phosphatidylglycerol (PG), which produces lysylphosphatidylglycerol (LPG), one of the components of the bacterial membrane with a positive net charge. LPG synthesis contributes to the resistance to cationic antimicrobial peptides (CAMPs) and likely protects M.tuberculosis against the CAMPs produced by competiting microorganisms (bacteriocins). In fact, the modification of anionic phosphatidylglycerol with positively charged L-lysine results in repulsion of the peptides.</text>
</comment>
<dbReference type="Proteomes" id="UP001144280">
    <property type="component" value="Unassembled WGS sequence"/>
</dbReference>
<keyword evidence="20" id="KW-0472">Membrane</keyword>
<dbReference type="InterPro" id="IPR004365">
    <property type="entry name" value="NA-bd_OB_tRNA"/>
</dbReference>
<proteinExistence type="inferred from homology"/>
<evidence type="ECO:0000313" key="22">
    <source>
        <dbReference type="EMBL" id="GLH97240.1"/>
    </source>
</evidence>
<dbReference type="InterPro" id="IPR031553">
    <property type="entry name" value="tRNA-synt_2_TM"/>
</dbReference>
<feature type="binding site" evidence="19">
    <location>
        <position position="939"/>
    </location>
    <ligand>
        <name>Mg(2+)</name>
        <dbReference type="ChEBI" id="CHEBI:18420"/>
        <label>1</label>
    </ligand>
</feature>
<evidence type="ECO:0000256" key="13">
    <source>
        <dbReference type="ARBA" id="ARBA00023146"/>
    </source>
</evidence>
<keyword evidence="13 19" id="KW-0030">Aminoacyl-tRNA synthetase</keyword>
<evidence type="ECO:0000256" key="14">
    <source>
        <dbReference type="ARBA" id="ARBA00023251"/>
    </source>
</evidence>
<dbReference type="GO" id="GO:0016874">
    <property type="term" value="F:ligase activity"/>
    <property type="evidence" value="ECO:0007669"/>
    <property type="project" value="UniProtKB-KW"/>
</dbReference>
<evidence type="ECO:0000256" key="4">
    <source>
        <dbReference type="ARBA" id="ARBA00022475"/>
    </source>
</evidence>
<dbReference type="SUPFAM" id="SSF55681">
    <property type="entry name" value="Class II aaRS and biotin synthetases"/>
    <property type="match status" value="1"/>
</dbReference>
<keyword evidence="11 20" id="KW-1133">Transmembrane helix</keyword>
<dbReference type="PROSITE" id="PS50862">
    <property type="entry name" value="AA_TRNA_LIGASE_II"/>
    <property type="match status" value="1"/>
</dbReference>
<dbReference type="Pfam" id="PF00152">
    <property type="entry name" value="tRNA-synt_2"/>
    <property type="match status" value="1"/>
</dbReference>
<evidence type="ECO:0000256" key="10">
    <source>
        <dbReference type="ARBA" id="ARBA00022840"/>
    </source>
</evidence>
<evidence type="ECO:0000256" key="18">
    <source>
        <dbReference type="ARBA" id="ARBA00048573"/>
    </source>
</evidence>
<evidence type="ECO:0000256" key="9">
    <source>
        <dbReference type="ARBA" id="ARBA00022741"/>
    </source>
</evidence>
<keyword evidence="10 19" id="KW-0067">ATP-binding</keyword>
<dbReference type="PANTHER" id="PTHR42918">
    <property type="entry name" value="LYSYL-TRNA SYNTHETASE"/>
    <property type="match status" value="1"/>
</dbReference>
<comment type="catalytic activity">
    <reaction evidence="18 19">
        <text>tRNA(Lys) + L-lysine + ATP = L-lysyl-tRNA(Lys) + AMP + diphosphate</text>
        <dbReference type="Rhea" id="RHEA:20792"/>
        <dbReference type="Rhea" id="RHEA-COMP:9696"/>
        <dbReference type="Rhea" id="RHEA-COMP:9697"/>
        <dbReference type="ChEBI" id="CHEBI:30616"/>
        <dbReference type="ChEBI" id="CHEBI:32551"/>
        <dbReference type="ChEBI" id="CHEBI:33019"/>
        <dbReference type="ChEBI" id="CHEBI:78442"/>
        <dbReference type="ChEBI" id="CHEBI:78529"/>
        <dbReference type="ChEBI" id="CHEBI:456215"/>
        <dbReference type="EC" id="6.1.1.6"/>
    </reaction>
</comment>
<feature type="transmembrane region" description="Helical" evidence="20">
    <location>
        <begin position="90"/>
        <end position="107"/>
    </location>
</feature>
<keyword evidence="14" id="KW-0046">Antibiotic resistance</keyword>
<dbReference type="InterPro" id="IPR006195">
    <property type="entry name" value="aa-tRNA-synth_II"/>
</dbReference>
<dbReference type="PRINTS" id="PR00982">
    <property type="entry name" value="TRNASYNTHLYS"/>
</dbReference>
<evidence type="ECO:0000313" key="23">
    <source>
        <dbReference type="Proteomes" id="UP001144280"/>
    </source>
</evidence>
<comment type="catalytic activity">
    <reaction evidence="17">
        <text>L-lysyl-tRNA(Lys) + a 1,2-diacyl-sn-glycero-3-phospho-(1'-sn-glycerol) = a 1,2-diacyl-sn-glycero-3-phospho-1'-(3'-O-L-lysyl)-sn-glycerol + tRNA(Lys)</text>
        <dbReference type="Rhea" id="RHEA:10668"/>
        <dbReference type="Rhea" id="RHEA-COMP:9696"/>
        <dbReference type="Rhea" id="RHEA-COMP:9697"/>
        <dbReference type="ChEBI" id="CHEBI:64716"/>
        <dbReference type="ChEBI" id="CHEBI:75792"/>
        <dbReference type="ChEBI" id="CHEBI:78442"/>
        <dbReference type="ChEBI" id="CHEBI:78529"/>
        <dbReference type="EC" id="2.3.2.3"/>
    </reaction>
</comment>
<accession>A0ABQ5QRJ2</accession>
<gene>
    <name evidence="22" type="primary">lysS_1</name>
    <name evidence="19" type="synonym">lysS</name>
    <name evidence="22" type="ORF">Pa4123_25150</name>
</gene>
<dbReference type="CDD" id="cd04322">
    <property type="entry name" value="LysRS_N"/>
    <property type="match status" value="1"/>
</dbReference>
<feature type="binding site" evidence="19">
    <location>
        <position position="946"/>
    </location>
    <ligand>
        <name>Mg(2+)</name>
        <dbReference type="ChEBI" id="CHEBI:18420"/>
        <label>2</label>
    </ligand>
</feature>
<evidence type="ECO:0000259" key="21">
    <source>
        <dbReference type="PROSITE" id="PS50862"/>
    </source>
</evidence>
<dbReference type="SUPFAM" id="SSF50249">
    <property type="entry name" value="Nucleic acid-binding proteins"/>
    <property type="match status" value="1"/>
</dbReference>
<comment type="subunit">
    <text evidence="19">Homodimer.</text>
</comment>
<dbReference type="NCBIfam" id="NF001756">
    <property type="entry name" value="PRK00484.1"/>
    <property type="match status" value="1"/>
</dbReference>
<keyword evidence="8 19" id="KW-0479">Metal-binding</keyword>
<evidence type="ECO:0000256" key="2">
    <source>
        <dbReference type="ARBA" id="ARBA00005270"/>
    </source>
</evidence>
<dbReference type="InterPro" id="IPR002313">
    <property type="entry name" value="Lys-tRNA-ligase_II"/>
</dbReference>
<feature type="transmembrane region" description="Helical" evidence="20">
    <location>
        <begin position="34"/>
        <end position="55"/>
    </location>
</feature>
<keyword evidence="7 20" id="KW-0812">Transmembrane</keyword>
<sequence length="1025" mass="110718">MTATMGRPATAAPTREARVLRAARPTWRRRIPTILAAALWAVAVACAVWAVVGAFPDVVRPPRAMPTPANLAFAAFAGVLGMAVAHRRRIAFWVLTGYLLIAIVVAIGSGHDVVRAVGTPLAALGLLLTLVAYGEFTTRARWAGLPWAVGLFVVLAAAGIWGGRWLVTEYPGTVGQYRLGYAAEMVLGGLIVDPDREGRAPGWVDLLLGLAGAVALLAAVAVVLLRSRRRATPRDAGAEQGVRDLLARYGDRDPLGYFATRRDLAVAFSPTGKAAVPYRVVRGVSLAAGDPIGDPEAWGPAIDAWMARAEKHGWKPAVHAASEEGASAYARAGLAGAHRGDAATLLSGEFTVEGRDMRPVRQAAGRAEAAGYTALVRRSADASPEELATARALANGWPAAFGPALGRLGDPADGRCVLVEAFDADGARKALLALAPWGERGLVLDLLRRAPDAVDGVVEFLMVALMRDAARLGVDRVCLGVADSPERYRFQARYQPLWHPRYLCANHDVTRALVSAGRVTRLAAPAVAQATAAAEPATDTPMPEQAQVRLAKRERLVAAGIDPYPVGFHRTDNSVALAIRYEGLPPDSATGDRVAVAGRVVLLRDHGGVCFATIRDWTGDLQVLVDSGLSDWRSTVDLGDHLGVRGEVVTSKRGELSVRAESWELTAKCLRPLPDKRRGLADPEARVRLRYLDLITSAETRDLLRARSAATHSLRETLIDRGYLEVETPVLQRVHGGACARPLATHLHAYDARLYLRVAHELHLKRLAVGGVERVFEMGRVFRNESVDHTHSPEFTLLEAYQAYADYRTMRELAQALVQRAALAVYGSTVAHQPGPYGVPVEHDLSGEWPVVTVNEALSTALGEWVTADTGLSALRRMSDAAGVPYDPRWERGALLQEMYERLVLPRTTTPAFYTDFPLESAPLARAHRKDPRLAERWDLVAFGVELGTAYSELTDPVEQRRRMTEQSLLAAGGDPEAMELDEDFLQALEYAMPPTGGLGIGVDRLVMLLTGRAIRDTLPFPLVR</sequence>
<feature type="transmembrane region" description="Helical" evidence="20">
    <location>
        <begin position="67"/>
        <end position="85"/>
    </location>
</feature>
<feature type="transmembrane region" description="Helical" evidence="20">
    <location>
        <begin position="206"/>
        <end position="225"/>
    </location>
</feature>
<keyword evidence="23" id="KW-1185">Reference proteome</keyword>
<evidence type="ECO:0000256" key="11">
    <source>
        <dbReference type="ARBA" id="ARBA00022989"/>
    </source>
</evidence>
<keyword evidence="9 19" id="KW-0547">Nucleotide-binding</keyword>
<dbReference type="Gene3D" id="2.40.50.140">
    <property type="entry name" value="Nucleic acid-binding proteins"/>
    <property type="match status" value="1"/>
</dbReference>
<dbReference type="PANTHER" id="PTHR42918:SF15">
    <property type="entry name" value="LYSINE--TRNA LIGASE, CHLOROPLASTIC_MITOCHONDRIAL"/>
    <property type="match status" value="1"/>
</dbReference>
<comment type="subcellular location">
    <subcellularLocation>
        <location evidence="1">Cell membrane</location>
        <topology evidence="1">Multi-pass membrane protein</topology>
    </subcellularLocation>
    <subcellularLocation>
        <location evidence="19">Cytoplasm</location>
    </subcellularLocation>
</comment>
<evidence type="ECO:0000256" key="3">
    <source>
        <dbReference type="ARBA" id="ARBA00009968"/>
    </source>
</evidence>
<evidence type="ECO:0000256" key="17">
    <source>
        <dbReference type="ARBA" id="ARBA00047540"/>
    </source>
</evidence>
<comment type="similarity">
    <text evidence="3">In the C-terminal section; belongs to the class-II aminoacyl-tRNA synthetase family.</text>
</comment>
<keyword evidence="15" id="KW-0511">Multifunctional enzyme</keyword>
<dbReference type="EMBL" id="BSDI01000009">
    <property type="protein sequence ID" value="GLH97240.1"/>
    <property type="molecule type" value="Genomic_DNA"/>
</dbReference>
<keyword evidence="6" id="KW-0808">Transferase</keyword>
<evidence type="ECO:0000256" key="8">
    <source>
        <dbReference type="ARBA" id="ARBA00022723"/>
    </source>
</evidence>
<dbReference type="Gene3D" id="3.30.930.10">
    <property type="entry name" value="Bira Bifunctional Protein, Domain 2"/>
    <property type="match status" value="1"/>
</dbReference>
<dbReference type="InterPro" id="IPR004364">
    <property type="entry name" value="Aa-tRNA-synt_II"/>
</dbReference>
<dbReference type="InterPro" id="IPR012340">
    <property type="entry name" value="NA-bd_OB-fold"/>
</dbReference>
<feature type="binding site" evidence="19">
    <location>
        <position position="946"/>
    </location>
    <ligand>
        <name>Mg(2+)</name>
        <dbReference type="ChEBI" id="CHEBI:18420"/>
        <label>1</label>
    </ligand>
</feature>
<dbReference type="Pfam" id="PF16995">
    <property type="entry name" value="tRNA-synt_2_TM"/>
    <property type="match status" value="1"/>
</dbReference>
<dbReference type="InterPro" id="IPR045864">
    <property type="entry name" value="aa-tRNA-synth_II/BPL/LPL"/>
</dbReference>
<dbReference type="EC" id="6.1.1.6" evidence="19"/>
<dbReference type="NCBIfam" id="NF002821">
    <property type="entry name" value="PRK02983.1"/>
    <property type="match status" value="1"/>
</dbReference>
<evidence type="ECO:0000256" key="16">
    <source>
        <dbReference type="ARBA" id="ARBA00024681"/>
    </source>
</evidence>
<evidence type="ECO:0000256" key="12">
    <source>
        <dbReference type="ARBA" id="ARBA00023098"/>
    </source>
</evidence>
<keyword evidence="12" id="KW-0443">Lipid metabolism</keyword>
<evidence type="ECO:0000256" key="7">
    <source>
        <dbReference type="ARBA" id="ARBA00022692"/>
    </source>
</evidence>
<keyword evidence="19" id="KW-0963">Cytoplasm</keyword>
<dbReference type="InterPro" id="IPR024320">
    <property type="entry name" value="LPG_synthase_C"/>
</dbReference>
<evidence type="ECO:0000256" key="6">
    <source>
        <dbReference type="ARBA" id="ARBA00022679"/>
    </source>
</evidence>
<name>A0ABQ5QRJ2_9ACTN</name>
<comment type="similarity">
    <text evidence="19">Belongs to the class-II aminoacyl-tRNA synthetase family.</text>
</comment>
<evidence type="ECO:0000256" key="15">
    <source>
        <dbReference type="ARBA" id="ARBA00023268"/>
    </source>
</evidence>
<dbReference type="Pfam" id="PF09924">
    <property type="entry name" value="LPG_synthase_C"/>
    <property type="match status" value="1"/>
</dbReference>
<feature type="transmembrane region" description="Helical" evidence="20">
    <location>
        <begin position="113"/>
        <end position="133"/>
    </location>
</feature>
<evidence type="ECO:0000256" key="5">
    <source>
        <dbReference type="ARBA" id="ARBA00022598"/>
    </source>
</evidence>
<feature type="domain" description="Aminoacyl-transfer RNA synthetases class-II family profile" evidence="21">
    <location>
        <begin position="714"/>
        <end position="1020"/>
    </location>
</feature>
<evidence type="ECO:0000256" key="20">
    <source>
        <dbReference type="SAM" id="Phobius"/>
    </source>
</evidence>
<evidence type="ECO:0000256" key="1">
    <source>
        <dbReference type="ARBA" id="ARBA00004651"/>
    </source>
</evidence>
<dbReference type="HAMAP" id="MF_00252">
    <property type="entry name" value="Lys_tRNA_synth_class2"/>
    <property type="match status" value="1"/>
</dbReference>
<dbReference type="InterPro" id="IPR044136">
    <property type="entry name" value="Lys-tRNA-ligase_II_N"/>
</dbReference>
<comment type="cofactor">
    <cofactor evidence="19">
        <name>Mg(2+)</name>
        <dbReference type="ChEBI" id="CHEBI:18420"/>
    </cofactor>
    <text evidence="19">Binds 3 Mg(2+) ions per subunit.</text>
</comment>
<dbReference type="RefSeq" id="WP_281894920.1">
    <property type="nucleotide sequence ID" value="NZ_BSDI01000009.1"/>
</dbReference>
<feature type="transmembrane region" description="Helical" evidence="20">
    <location>
        <begin position="145"/>
        <end position="167"/>
    </location>
</feature>